<feature type="compositionally biased region" description="Basic and acidic residues" evidence="1">
    <location>
        <begin position="1"/>
        <end position="14"/>
    </location>
</feature>
<dbReference type="OrthoDB" id="2838806at2"/>
<evidence type="ECO:0000313" key="2">
    <source>
        <dbReference type="EMBL" id="RNC97382.1"/>
    </source>
</evidence>
<comment type="caution">
    <text evidence="2">The sequence shown here is derived from an EMBL/GenBank/DDBJ whole genome shotgun (WGS) entry which is preliminary data.</text>
</comment>
<dbReference type="RefSeq" id="WP_122973287.1">
    <property type="nucleotide sequence ID" value="NZ_RHLQ01000051.1"/>
</dbReference>
<feature type="compositionally biased region" description="Polar residues" evidence="1">
    <location>
        <begin position="16"/>
        <end position="25"/>
    </location>
</feature>
<sequence length="312" mass="36515">MSDKENYVDNKETEENGNNFYNTDSLRPKDYQLPYIGEEFKERINEIQKQFLSSVQPVIDLRRKLIEPITEMQKQISEALRPFTQITEAINQLTAPLKGIDWDALSKAAAERLKEIDAFLKEQEDNLWCIDVDLLDALENEEVSNYADYIDSKLDEYVLEITSDPIYELHVSLIKETYGAYKAGYYKLCTFPLFSTFEHIVASWYEGNITEEEIAVNLKPKQKWLYYKIQKLTNEENGQEGFIKVFAQSVLRMYEKTFVSIPEQLNKELNRNSITHGFHDYDSITQEDVLKLFQLLKAALILKYVSPMDFTE</sequence>
<keyword evidence="3" id="KW-1185">Reference proteome</keyword>
<protein>
    <submittedName>
        <fullName evidence="2">Uncharacterized protein</fullName>
    </submittedName>
</protein>
<proteinExistence type="predicted"/>
<accession>A0A3M8H4P3</accession>
<evidence type="ECO:0000313" key="3">
    <source>
        <dbReference type="Proteomes" id="UP000279909"/>
    </source>
</evidence>
<dbReference type="EMBL" id="RHLQ01000051">
    <property type="protein sequence ID" value="RNC97382.1"/>
    <property type="molecule type" value="Genomic_DNA"/>
</dbReference>
<organism evidence="2 3">
    <name type="scientific">Lysinibacillus halotolerans</name>
    <dbReference type="NCBI Taxonomy" id="1368476"/>
    <lineage>
        <taxon>Bacteria</taxon>
        <taxon>Bacillati</taxon>
        <taxon>Bacillota</taxon>
        <taxon>Bacilli</taxon>
        <taxon>Bacillales</taxon>
        <taxon>Bacillaceae</taxon>
        <taxon>Lysinibacillus</taxon>
    </lineage>
</organism>
<name>A0A3M8H4P3_9BACI</name>
<feature type="region of interest" description="Disordered" evidence="1">
    <location>
        <begin position="1"/>
        <end position="25"/>
    </location>
</feature>
<evidence type="ECO:0000256" key="1">
    <source>
        <dbReference type="SAM" id="MobiDB-lite"/>
    </source>
</evidence>
<gene>
    <name evidence="2" type="ORF">EC501_15650</name>
</gene>
<dbReference type="AlphaFoldDB" id="A0A3M8H4P3"/>
<dbReference type="Proteomes" id="UP000279909">
    <property type="component" value="Unassembled WGS sequence"/>
</dbReference>
<reference evidence="2 3" key="1">
    <citation type="journal article" date="2014" name="Int. J. Syst. Evol. Microbiol.">
        <title>Lysinibacillus halotolerans sp. nov., isolated from saline-alkaline soil.</title>
        <authorList>
            <person name="Kong D."/>
            <person name="Wang Y."/>
            <person name="Zhao B."/>
            <person name="Li Y."/>
            <person name="Song J."/>
            <person name="Zhai Y."/>
            <person name="Zhang C."/>
            <person name="Wang H."/>
            <person name="Chen X."/>
            <person name="Zhao B."/>
            <person name="Ruan Z."/>
        </authorList>
    </citation>
    <scope>NUCLEOTIDE SEQUENCE [LARGE SCALE GENOMIC DNA]</scope>
    <source>
        <strain evidence="2 3">MCCC 1A12703</strain>
    </source>
</reference>